<feature type="non-terminal residue" evidence="2">
    <location>
        <position position="132"/>
    </location>
</feature>
<reference evidence="2 3" key="1">
    <citation type="submission" date="2018-09" db="EMBL/GenBank/DDBJ databases">
        <title>Genomic investigation of the strawberry pathogen Phytophthora fragariae indicates pathogenicity is determined by transcriptional variation in three key races.</title>
        <authorList>
            <person name="Adams T.M."/>
            <person name="Armitage A.D."/>
            <person name="Sobczyk M.K."/>
            <person name="Bates H.J."/>
            <person name="Dunwell J.M."/>
            <person name="Nellist C.F."/>
            <person name="Harrison R.J."/>
        </authorList>
    </citation>
    <scope>NUCLEOTIDE SEQUENCE [LARGE SCALE GENOMIC DNA]</scope>
    <source>
        <strain evidence="2 3">NOV-77</strain>
    </source>
</reference>
<keyword evidence="1" id="KW-0732">Signal</keyword>
<dbReference type="AlphaFoldDB" id="A0A6G0QDQ2"/>
<evidence type="ECO:0000313" key="3">
    <source>
        <dbReference type="Proteomes" id="UP000486351"/>
    </source>
</evidence>
<feature type="signal peptide" evidence="1">
    <location>
        <begin position="1"/>
        <end position="15"/>
    </location>
</feature>
<proteinExistence type="predicted"/>
<protein>
    <submittedName>
        <fullName evidence="2">Uncharacterized protein</fullName>
    </submittedName>
</protein>
<evidence type="ECO:0000256" key="1">
    <source>
        <dbReference type="SAM" id="SignalP"/>
    </source>
</evidence>
<comment type="caution">
    <text evidence="2">The sequence shown here is derived from an EMBL/GenBank/DDBJ whole genome shotgun (WGS) entry which is preliminary data.</text>
</comment>
<feature type="chain" id="PRO_5026246918" evidence="1">
    <location>
        <begin position="16"/>
        <end position="132"/>
    </location>
</feature>
<dbReference type="Proteomes" id="UP000486351">
    <property type="component" value="Unassembled WGS sequence"/>
</dbReference>
<sequence length="132" mass="14300">MHLDGPGRWPWLIYALCCGVSDIVIPSVEVWRGSLTRSDIVAISTVLQTHYPQPILGTTQNDRHQYGFVDFQEGAELRLCGAHYGEDCAIVLSSACRCRALYDPADGASVNVIVPGYGACKTKLGAGSRFTP</sequence>
<evidence type="ECO:0000313" key="2">
    <source>
        <dbReference type="EMBL" id="KAE9282598.1"/>
    </source>
</evidence>
<gene>
    <name evidence="2" type="ORF">PF008_g27608</name>
</gene>
<accession>A0A6G0QDQ2</accession>
<organism evidence="2 3">
    <name type="scientific">Phytophthora fragariae</name>
    <dbReference type="NCBI Taxonomy" id="53985"/>
    <lineage>
        <taxon>Eukaryota</taxon>
        <taxon>Sar</taxon>
        <taxon>Stramenopiles</taxon>
        <taxon>Oomycota</taxon>
        <taxon>Peronosporomycetes</taxon>
        <taxon>Peronosporales</taxon>
        <taxon>Peronosporaceae</taxon>
        <taxon>Phytophthora</taxon>
    </lineage>
</organism>
<dbReference type="EMBL" id="QXFY01003725">
    <property type="protein sequence ID" value="KAE9282598.1"/>
    <property type="molecule type" value="Genomic_DNA"/>
</dbReference>
<name>A0A6G0QDQ2_9STRA</name>